<gene>
    <name evidence="2" type="ORF">BN1097_680003</name>
    <name evidence="3" type="ORF">KRM00_002793</name>
    <name evidence="5" type="ORF">SAMEA1402399_00215</name>
    <name evidence="4" type="ORF">SAMEA3375112_01724</name>
</gene>
<organism evidence="2">
    <name type="scientific">Clostridioides difficile</name>
    <name type="common">Peptoclostridium difficile</name>
    <dbReference type="NCBI Taxonomy" id="1496"/>
    <lineage>
        <taxon>Bacteria</taxon>
        <taxon>Bacillati</taxon>
        <taxon>Bacillota</taxon>
        <taxon>Clostridia</taxon>
        <taxon>Peptostreptococcales</taxon>
        <taxon>Peptostreptococcaceae</taxon>
        <taxon>Clostridioides</taxon>
    </lineage>
</organism>
<dbReference type="EMBL" id="DAEPXK010000033">
    <property type="protein sequence ID" value="HBH1543269.1"/>
    <property type="molecule type" value="Genomic_DNA"/>
</dbReference>
<protein>
    <submittedName>
        <fullName evidence="2">Putative phage protein</fullName>
    </submittedName>
</protein>
<proteinExistence type="predicted"/>
<dbReference type="KEGG" id="pdf:CD630DERM_25171"/>
<reference evidence="2" key="1">
    <citation type="submission" date="2014-07" db="EMBL/GenBank/DDBJ databases">
        <authorList>
            <person name="Monot Marc"/>
        </authorList>
    </citation>
    <scope>NUCLEOTIDE SEQUENCE</scope>
    <source>
        <strain evidence="2">7032994</strain>
    </source>
</reference>
<evidence type="ECO:0000313" key="7">
    <source>
        <dbReference type="Proteomes" id="UP000411588"/>
    </source>
</evidence>
<dbReference type="NCBIfam" id="NF047374">
    <property type="entry name" value="CD_typeI_toxin"/>
    <property type="match status" value="1"/>
</dbReference>
<dbReference type="Proteomes" id="UP000878956">
    <property type="component" value="Unassembled WGS sequence"/>
</dbReference>
<dbReference type="EMBL" id="LK932407">
    <property type="protein sequence ID" value="CDS88387.1"/>
    <property type="molecule type" value="Genomic_DNA"/>
</dbReference>
<dbReference type="PATRIC" id="fig|1496.854.peg.2034"/>
<name>A0A069AJI0_CLODI</name>
<keyword evidence="1" id="KW-1133">Transmembrane helix</keyword>
<dbReference type="EMBL" id="FUPS01000005">
    <property type="protein sequence ID" value="SJS29409.1"/>
    <property type="molecule type" value="Genomic_DNA"/>
</dbReference>
<evidence type="ECO:0000313" key="4">
    <source>
        <dbReference type="EMBL" id="SJS29409.1"/>
    </source>
</evidence>
<accession>A0A069AJI0</accession>
<evidence type="ECO:0000313" key="2">
    <source>
        <dbReference type="EMBL" id="CDS88387.1"/>
    </source>
</evidence>
<keyword evidence="1" id="KW-0812">Transmembrane</keyword>
<feature type="transmembrane region" description="Helical" evidence="1">
    <location>
        <begin position="6"/>
        <end position="25"/>
    </location>
</feature>
<reference evidence="3" key="4">
    <citation type="submission" date="2021-06" db="EMBL/GenBank/DDBJ databases">
        <authorList>
            <consortium name="NCBI Pathogen Detection Project"/>
        </authorList>
    </citation>
    <scope>NUCLEOTIDE SEQUENCE</scope>
    <source>
        <strain evidence="3">HN1000</strain>
    </source>
</reference>
<evidence type="ECO:0000313" key="5">
    <source>
        <dbReference type="EMBL" id="VFD29180.1"/>
    </source>
</evidence>
<dbReference type="EMBL" id="CAADAN010000001">
    <property type="protein sequence ID" value="VFD29180.1"/>
    <property type="molecule type" value="Genomic_DNA"/>
</dbReference>
<evidence type="ECO:0000313" key="3">
    <source>
        <dbReference type="EMBL" id="HBH1543269.1"/>
    </source>
</evidence>
<evidence type="ECO:0000256" key="1">
    <source>
        <dbReference type="SAM" id="Phobius"/>
    </source>
</evidence>
<dbReference type="AlphaFoldDB" id="A0A069AJI0"/>
<dbReference type="RefSeq" id="WP_004454815.1">
    <property type="nucleotide sequence ID" value="NZ_AP031492.1"/>
</dbReference>
<dbReference type="GeneID" id="66354916"/>
<evidence type="ECO:0000313" key="6">
    <source>
        <dbReference type="Proteomes" id="UP000189137"/>
    </source>
</evidence>
<sequence>MDNFLQGILASLSASLIVYIASKLFRKRKKPLKAATKSGWEFDLKIRFHKTK</sequence>
<keyword evidence="1" id="KW-0472">Membrane</keyword>
<reference evidence="3" key="3">
    <citation type="journal article" date="2018" name="Genome Biol.">
        <title>SKESA: strategic k-mer extension for scrupulous assemblies.</title>
        <authorList>
            <person name="Souvorov A."/>
            <person name="Agarwala R."/>
            <person name="Lipman D.J."/>
        </authorList>
    </citation>
    <scope>NUCLEOTIDE SEQUENCE</scope>
    <source>
        <strain evidence="3">HN1000</strain>
    </source>
</reference>
<reference evidence="4 6" key="2">
    <citation type="submission" date="2017-02" db="EMBL/GenBank/DDBJ databases">
        <authorList>
            <consortium name="Pathogen Informatics"/>
        </authorList>
    </citation>
    <scope>NUCLEOTIDE SEQUENCE [LARGE SCALE GENOMIC DNA]</scope>
    <source>
        <strain evidence="5">Clo34</strain>
        <strain evidence="7">clo34</strain>
        <strain evidence="4 6">VRECD0157</strain>
    </source>
</reference>
<dbReference type="Proteomes" id="UP000411588">
    <property type="component" value="Unassembled WGS sequence"/>
</dbReference>
<dbReference type="Proteomes" id="UP000189137">
    <property type="component" value="Unassembled WGS sequence"/>
</dbReference>